<dbReference type="GO" id="GO:0016491">
    <property type="term" value="F:oxidoreductase activity"/>
    <property type="evidence" value="ECO:0007669"/>
    <property type="project" value="UniProtKB-KW"/>
</dbReference>
<dbReference type="InterPro" id="IPR014182">
    <property type="entry name" value="ADH_Zn_typ-1"/>
</dbReference>
<keyword evidence="2" id="KW-0560">Oxidoreductase</keyword>
<name>A0A1L3ETF4_9GAMM</name>
<evidence type="ECO:0000313" key="5">
    <source>
        <dbReference type="Proteomes" id="UP000182987"/>
    </source>
</evidence>
<dbReference type="STRING" id="1440763.BJI69_10900"/>
<dbReference type="CDD" id="cd08252">
    <property type="entry name" value="AL_MDR"/>
    <property type="match status" value="1"/>
</dbReference>
<organism evidence="4 5">
    <name type="scientific">Luteibacter rhizovicinus DSM 16549</name>
    <dbReference type="NCBI Taxonomy" id="1440763"/>
    <lineage>
        <taxon>Bacteria</taxon>
        <taxon>Pseudomonadati</taxon>
        <taxon>Pseudomonadota</taxon>
        <taxon>Gammaproteobacteria</taxon>
        <taxon>Lysobacterales</taxon>
        <taxon>Rhodanobacteraceae</taxon>
        <taxon>Luteibacter</taxon>
    </lineage>
</organism>
<comment type="similarity">
    <text evidence="2">Belongs to the zinc-containing alcohol dehydrogenase family. Quinone oxidoreductase subfamily.</text>
</comment>
<feature type="domain" description="Enoyl reductase (ER)" evidence="3">
    <location>
        <begin position="11"/>
        <end position="334"/>
    </location>
</feature>
<dbReference type="SUPFAM" id="SSF50129">
    <property type="entry name" value="GroES-like"/>
    <property type="match status" value="1"/>
</dbReference>
<gene>
    <name evidence="4" type="ORF">BJI69_10900</name>
</gene>
<dbReference type="Gene3D" id="3.40.50.720">
    <property type="entry name" value="NAD(P)-binding Rossmann-like Domain"/>
    <property type="match status" value="1"/>
</dbReference>
<dbReference type="EMBL" id="CP017480">
    <property type="protein sequence ID" value="APG04353.1"/>
    <property type="molecule type" value="Genomic_DNA"/>
</dbReference>
<sequence length="338" mass="36462">MKAVAYRTPLAVNDPQSLLDVELPTPEAQGRDLLVKVEAISVNPVDTKIRRNTDPEGAAKVLGWDVAGTVVAVGPEVRRFKPGDAVWYAGALDRPGANSEFHVVDERLVGRKPSTLSMAEAAALPLTTVTAWELMFERMGIPHGTQGRPATLLVIGAAGGVGSIAVQLARRLTGLTVIGSASRPETRAWVEAMGAHHVVDHTKPLVDEVRAVAPDGVDYVLSLTRTEDHYPALVELLKPHGKLGLIDDPAEPIDIRLMKRKSLSLHWELMYTRSLFHTDDMAEQGRILDEAANLVDAGVVRTTMRENVGAINAANLRKAHGMLESGRTIGKVVLEGFA</sequence>
<dbReference type="InterPro" id="IPR011032">
    <property type="entry name" value="GroES-like_sf"/>
</dbReference>
<keyword evidence="2" id="KW-0862">Zinc</keyword>
<keyword evidence="1" id="KW-0521">NADP</keyword>
<dbReference type="InterPro" id="IPR020843">
    <property type="entry name" value="ER"/>
</dbReference>
<dbReference type="SMART" id="SM00829">
    <property type="entry name" value="PKS_ER"/>
    <property type="match status" value="1"/>
</dbReference>
<proteinExistence type="inferred from homology"/>
<dbReference type="InterPro" id="IPR013154">
    <property type="entry name" value="ADH-like_N"/>
</dbReference>
<dbReference type="PANTHER" id="PTHR44154">
    <property type="entry name" value="QUINONE OXIDOREDUCTASE"/>
    <property type="match status" value="1"/>
</dbReference>
<dbReference type="InterPro" id="IPR051603">
    <property type="entry name" value="Zinc-ADH_QOR/CCCR"/>
</dbReference>
<dbReference type="PANTHER" id="PTHR44154:SF1">
    <property type="entry name" value="QUINONE OXIDOREDUCTASE"/>
    <property type="match status" value="1"/>
</dbReference>
<dbReference type="Gene3D" id="3.90.180.10">
    <property type="entry name" value="Medium-chain alcohol dehydrogenases, catalytic domain"/>
    <property type="match status" value="1"/>
</dbReference>
<accession>A0A1L3ETF4</accession>
<dbReference type="NCBIfam" id="TIGR02817">
    <property type="entry name" value="adh_fam_1"/>
    <property type="match status" value="1"/>
</dbReference>
<dbReference type="KEGG" id="lrz:BJI69_10900"/>
<reference evidence="5" key="1">
    <citation type="submission" date="2016-09" db="EMBL/GenBank/DDBJ databases">
        <authorList>
            <person name="Lysoe E."/>
        </authorList>
    </citation>
    <scope>NUCLEOTIDE SEQUENCE [LARGE SCALE GENOMIC DNA]</scope>
    <source>
        <strain evidence="5">LJ96T</strain>
    </source>
</reference>
<dbReference type="RefSeq" id="WP_046981469.1">
    <property type="nucleotide sequence ID" value="NZ_CP017480.1"/>
</dbReference>
<dbReference type="Pfam" id="PF13602">
    <property type="entry name" value="ADH_zinc_N_2"/>
    <property type="match status" value="1"/>
</dbReference>
<dbReference type="SUPFAM" id="SSF51735">
    <property type="entry name" value="NAD(P)-binding Rossmann-fold domains"/>
    <property type="match status" value="1"/>
</dbReference>
<dbReference type="InterPro" id="IPR036291">
    <property type="entry name" value="NAD(P)-bd_dom_sf"/>
</dbReference>
<dbReference type="GO" id="GO:0008270">
    <property type="term" value="F:zinc ion binding"/>
    <property type="evidence" value="ECO:0007669"/>
    <property type="project" value="InterPro"/>
</dbReference>
<dbReference type="Pfam" id="PF08240">
    <property type="entry name" value="ADH_N"/>
    <property type="match status" value="1"/>
</dbReference>
<evidence type="ECO:0000256" key="2">
    <source>
        <dbReference type="RuleBase" id="RU364000"/>
    </source>
</evidence>
<protein>
    <recommendedName>
        <fullName evidence="2">Zinc-type alcohol dehydrogenase-like protein</fullName>
    </recommendedName>
</protein>
<keyword evidence="5" id="KW-1185">Reference proteome</keyword>
<keyword evidence="2" id="KW-0479">Metal-binding</keyword>
<evidence type="ECO:0000259" key="3">
    <source>
        <dbReference type="SMART" id="SM00829"/>
    </source>
</evidence>
<evidence type="ECO:0000256" key="1">
    <source>
        <dbReference type="ARBA" id="ARBA00022857"/>
    </source>
</evidence>
<evidence type="ECO:0000313" key="4">
    <source>
        <dbReference type="EMBL" id="APG04353.1"/>
    </source>
</evidence>
<dbReference type="Proteomes" id="UP000182987">
    <property type="component" value="Chromosome"/>
</dbReference>
<dbReference type="OrthoDB" id="9785812at2"/>
<dbReference type="AlphaFoldDB" id="A0A1L3ETF4"/>